<dbReference type="PANTHER" id="PTHR12835">
    <property type="entry name" value="BIOTIN PROTEIN LIGASE"/>
    <property type="match status" value="1"/>
</dbReference>
<dbReference type="SUPFAM" id="SSF55681">
    <property type="entry name" value="Class II aaRS and biotin synthetases"/>
    <property type="match status" value="1"/>
</dbReference>
<gene>
    <name evidence="3" type="ORF">V2H41_07770</name>
</gene>
<dbReference type="PROSITE" id="PS51733">
    <property type="entry name" value="BPL_LPL_CATALYTIC"/>
    <property type="match status" value="1"/>
</dbReference>
<sequence>MVQQSADNCPFPFIIELLSVDSTNNYALSLLKQEKLTERQVIVRHGTAVFAHEQYAGKGQRGRSWQSQKGKNIHLSIILAPQKIGIQRQFALIAIVAVAVRNFLETYANSDLTIKWPNDIYFKDRKVGGILIENIINGSEWKWAVAGVGVNINQTEFETELRGKAVSLKQITGRNYDCLELAKLLAAQILQAYNEFAANPSEALIHYNNLLYKKGEKVYLEKENQQFEAVIKEVLSNGQLVVNTDKELRFNFGEIKWVME</sequence>
<reference evidence="3 4" key="1">
    <citation type="submission" date="2024-01" db="EMBL/GenBank/DDBJ databases">
        <title>Niabella digestum sp. nov., isolated from waste digestion system.</title>
        <authorList>
            <person name="Zhang L."/>
        </authorList>
    </citation>
    <scope>NUCLEOTIDE SEQUENCE [LARGE SCALE GENOMIC DNA]</scope>
    <source>
        <strain evidence="3 4">A18</strain>
    </source>
</reference>
<name>A0ABU7RGM6_9BACT</name>
<evidence type="ECO:0000313" key="4">
    <source>
        <dbReference type="Proteomes" id="UP001357452"/>
    </source>
</evidence>
<dbReference type="InterPro" id="IPR045864">
    <property type="entry name" value="aa-tRNA-synth_II/BPL/LPL"/>
</dbReference>
<dbReference type="Proteomes" id="UP001357452">
    <property type="component" value="Unassembled WGS sequence"/>
</dbReference>
<protein>
    <submittedName>
        <fullName evidence="3">Biotin--[acetyl-CoA-carboxylase] ligase</fullName>
        <ecNumber evidence="3">6.3.4.15</ecNumber>
    </submittedName>
</protein>
<dbReference type="Gene3D" id="3.30.930.10">
    <property type="entry name" value="Bira Bifunctional Protein, Domain 2"/>
    <property type="match status" value="1"/>
</dbReference>
<keyword evidence="1 3" id="KW-0436">Ligase</keyword>
<feature type="domain" description="BPL/LPL catalytic" evidence="2">
    <location>
        <begin position="21"/>
        <end position="197"/>
    </location>
</feature>
<keyword evidence="4" id="KW-1185">Reference proteome</keyword>
<dbReference type="InterPro" id="IPR004143">
    <property type="entry name" value="BPL_LPL_catalytic"/>
</dbReference>
<dbReference type="Pfam" id="PF03099">
    <property type="entry name" value="BPL_LplA_LipB"/>
    <property type="match status" value="1"/>
</dbReference>
<accession>A0ABU7RGM6</accession>
<evidence type="ECO:0000313" key="3">
    <source>
        <dbReference type="EMBL" id="MEE6187166.1"/>
    </source>
</evidence>
<dbReference type="InterPro" id="IPR004408">
    <property type="entry name" value="Biotin_CoA_COase_ligase"/>
</dbReference>
<dbReference type="EMBL" id="JAZGLY010000004">
    <property type="protein sequence ID" value="MEE6187166.1"/>
    <property type="molecule type" value="Genomic_DNA"/>
</dbReference>
<dbReference type="PANTHER" id="PTHR12835:SF5">
    <property type="entry name" value="BIOTIN--PROTEIN LIGASE"/>
    <property type="match status" value="1"/>
</dbReference>
<evidence type="ECO:0000256" key="1">
    <source>
        <dbReference type="ARBA" id="ARBA00022598"/>
    </source>
</evidence>
<dbReference type="EC" id="6.3.4.15" evidence="3"/>
<organism evidence="3 4">
    <name type="scientific">Niabella digestorum</name>
    <dbReference type="NCBI Taxonomy" id="3117701"/>
    <lineage>
        <taxon>Bacteria</taxon>
        <taxon>Pseudomonadati</taxon>
        <taxon>Bacteroidota</taxon>
        <taxon>Chitinophagia</taxon>
        <taxon>Chitinophagales</taxon>
        <taxon>Chitinophagaceae</taxon>
        <taxon>Niabella</taxon>
    </lineage>
</organism>
<comment type="caution">
    <text evidence="3">The sequence shown here is derived from an EMBL/GenBank/DDBJ whole genome shotgun (WGS) entry which is preliminary data.</text>
</comment>
<dbReference type="CDD" id="cd16442">
    <property type="entry name" value="BPL"/>
    <property type="match status" value="1"/>
</dbReference>
<dbReference type="GO" id="GO:0004077">
    <property type="term" value="F:biotin--[biotin carboxyl-carrier protein] ligase activity"/>
    <property type="evidence" value="ECO:0007669"/>
    <property type="project" value="UniProtKB-EC"/>
</dbReference>
<dbReference type="NCBIfam" id="TIGR00121">
    <property type="entry name" value="birA_ligase"/>
    <property type="match status" value="1"/>
</dbReference>
<dbReference type="RefSeq" id="WP_330974576.1">
    <property type="nucleotide sequence ID" value="NZ_JAZGLY010000004.1"/>
</dbReference>
<proteinExistence type="predicted"/>
<evidence type="ECO:0000259" key="2">
    <source>
        <dbReference type="PROSITE" id="PS51733"/>
    </source>
</evidence>